<evidence type="ECO:0000259" key="3">
    <source>
        <dbReference type="Pfam" id="PF00850"/>
    </source>
</evidence>
<dbReference type="InterPro" id="IPR023801">
    <property type="entry name" value="His_deacetylse_dom"/>
</dbReference>
<dbReference type="InterPro" id="IPR037138">
    <property type="entry name" value="His_deacetylse_dom_sf"/>
</dbReference>
<dbReference type="GO" id="GO:0004407">
    <property type="term" value="F:histone deacetylase activity"/>
    <property type="evidence" value="ECO:0007669"/>
    <property type="project" value="InterPro"/>
</dbReference>
<evidence type="ECO:0000256" key="1">
    <source>
        <dbReference type="ARBA" id="ARBA00005947"/>
    </source>
</evidence>
<keyword evidence="2" id="KW-0378">Hydrolase</keyword>
<comment type="caution">
    <text evidence="4">The sequence shown here is derived from an EMBL/GenBank/DDBJ whole genome shotgun (WGS) entry which is preliminary data.</text>
</comment>
<dbReference type="Pfam" id="PF00850">
    <property type="entry name" value="Hist_deacetyl"/>
    <property type="match status" value="1"/>
</dbReference>
<evidence type="ECO:0000313" key="4">
    <source>
        <dbReference type="EMBL" id="PWV99877.1"/>
    </source>
</evidence>
<proteinExistence type="inferred from homology"/>
<gene>
    <name evidence="4" type="ORF">DFR52_10376</name>
</gene>
<dbReference type="PANTHER" id="PTHR10625">
    <property type="entry name" value="HISTONE DEACETYLASE HDAC1-RELATED"/>
    <property type="match status" value="1"/>
</dbReference>
<dbReference type="PRINTS" id="PR01270">
    <property type="entry name" value="HDASUPER"/>
</dbReference>
<dbReference type="PANTHER" id="PTHR10625:SF19">
    <property type="entry name" value="HISTONE DEACETYLASE 12"/>
    <property type="match status" value="1"/>
</dbReference>
<accession>A0A317PJC7</accession>
<dbReference type="GO" id="GO:0016787">
    <property type="term" value="F:hydrolase activity"/>
    <property type="evidence" value="ECO:0007669"/>
    <property type="project" value="UniProtKB-KW"/>
</dbReference>
<dbReference type="InterPro" id="IPR000286">
    <property type="entry name" value="HDACs"/>
</dbReference>
<dbReference type="Gene3D" id="3.40.800.20">
    <property type="entry name" value="Histone deacetylase domain"/>
    <property type="match status" value="1"/>
</dbReference>
<dbReference type="InterPro" id="IPR044150">
    <property type="entry name" value="HDAC_classIV"/>
</dbReference>
<dbReference type="EMBL" id="QGTR01000003">
    <property type="protein sequence ID" value="PWV99877.1"/>
    <property type="molecule type" value="Genomic_DNA"/>
</dbReference>
<dbReference type="GO" id="GO:0040029">
    <property type="term" value="P:epigenetic regulation of gene expression"/>
    <property type="evidence" value="ECO:0007669"/>
    <property type="project" value="TreeGrafter"/>
</dbReference>
<feature type="domain" description="Histone deacetylase" evidence="3">
    <location>
        <begin position="23"/>
        <end position="290"/>
    </location>
</feature>
<name>A0A317PJC7_9HYPH</name>
<keyword evidence="5" id="KW-1185">Reference proteome</keyword>
<dbReference type="InterPro" id="IPR023696">
    <property type="entry name" value="Ureohydrolase_dom_sf"/>
</dbReference>
<dbReference type="AlphaFoldDB" id="A0A317PJC7"/>
<reference evidence="4 5" key="1">
    <citation type="submission" date="2018-05" db="EMBL/GenBank/DDBJ databases">
        <title>Genomic Encyclopedia of Type Strains, Phase IV (KMG-IV): sequencing the most valuable type-strain genomes for metagenomic binning, comparative biology and taxonomic classification.</title>
        <authorList>
            <person name="Goeker M."/>
        </authorList>
    </citation>
    <scope>NUCLEOTIDE SEQUENCE [LARGE SCALE GENOMIC DNA]</scope>
    <source>
        <strain evidence="4 5">DSM 16791</strain>
    </source>
</reference>
<dbReference type="SUPFAM" id="SSF52768">
    <property type="entry name" value="Arginase/deacetylase"/>
    <property type="match status" value="1"/>
</dbReference>
<evidence type="ECO:0000256" key="2">
    <source>
        <dbReference type="ARBA" id="ARBA00022801"/>
    </source>
</evidence>
<protein>
    <submittedName>
        <fullName evidence="4">Acetoin utilization deacetylase AcuC-like enzyme</fullName>
    </submittedName>
</protein>
<dbReference type="Proteomes" id="UP000246352">
    <property type="component" value="Unassembled WGS sequence"/>
</dbReference>
<comment type="similarity">
    <text evidence="1">Belongs to the histone deacetylase family.</text>
</comment>
<sequence length="304" mass="32866">MSAMPALPIVHAPAYDAAFAPGHRFPMGKYTRLAQLLIDEGYADLDGFHRPGPAAAEWLALAHDRSYVDQVIASRVPKPIEREIGFDVDDRVSLRARLATAGTVMAARLALDTGIACNTAGGSHHARRAQGAGFCTFNDVAVAAHLLLAGQEAERVLVIDLDVHQGDGTAEICAGNPRIRTVSMHAERNYPARKTASSIDVGLPDGTGDEAYLETLDRLLPLTVEGFAPDLVFYNAGVDPHRGDRLGRLDLSDDGLLARDRRVFSWFRQKDIPVASVLGGGYSHDIDALSRRHLLTFRAALESL</sequence>
<evidence type="ECO:0000313" key="5">
    <source>
        <dbReference type="Proteomes" id="UP000246352"/>
    </source>
</evidence>
<organism evidence="4 5">
    <name type="scientific">Hoeflea marina</name>
    <dbReference type="NCBI Taxonomy" id="274592"/>
    <lineage>
        <taxon>Bacteria</taxon>
        <taxon>Pseudomonadati</taxon>
        <taxon>Pseudomonadota</taxon>
        <taxon>Alphaproteobacteria</taxon>
        <taxon>Hyphomicrobiales</taxon>
        <taxon>Rhizobiaceae</taxon>
        <taxon>Hoeflea</taxon>
    </lineage>
</organism>
<dbReference type="CDD" id="cd09993">
    <property type="entry name" value="HDAC_classIV"/>
    <property type="match status" value="1"/>
</dbReference>